<feature type="domain" description="IPT/TIG" evidence="3">
    <location>
        <begin position="222"/>
        <end position="310"/>
    </location>
</feature>
<dbReference type="EMBL" id="LWBO01000077">
    <property type="protein sequence ID" value="OQP40488.1"/>
    <property type="molecule type" value="Genomic_DNA"/>
</dbReference>
<dbReference type="Proteomes" id="UP000192277">
    <property type="component" value="Unassembled WGS sequence"/>
</dbReference>
<keyword evidence="5" id="KW-1185">Reference proteome</keyword>
<dbReference type="CDD" id="cd00102">
    <property type="entry name" value="IPT"/>
    <property type="match status" value="1"/>
</dbReference>
<dbReference type="InterPro" id="IPR014756">
    <property type="entry name" value="Ig_E-set"/>
</dbReference>
<evidence type="ECO:0000313" key="4">
    <source>
        <dbReference type="EMBL" id="OQP40488.1"/>
    </source>
</evidence>
<dbReference type="PANTHER" id="PTHR46769">
    <property type="entry name" value="POLYCYSTIC KIDNEY AND HEPATIC DISEASE 1 (AUTOSOMAL RECESSIVE)-LIKE 1"/>
    <property type="match status" value="1"/>
</dbReference>
<reference evidence="4 5" key="1">
    <citation type="submission" date="2016-04" db="EMBL/GenBank/DDBJ databases">
        <authorList>
            <person name="Chen L."/>
            <person name="Zhuang W."/>
            <person name="Wang G."/>
        </authorList>
    </citation>
    <scope>NUCLEOTIDE SEQUENCE [LARGE SCALE GENOMIC DNA]</scope>
    <source>
        <strain evidence="5">GR20</strain>
    </source>
</reference>
<evidence type="ECO:0000256" key="1">
    <source>
        <dbReference type="ARBA" id="ARBA00022729"/>
    </source>
</evidence>
<evidence type="ECO:0000256" key="2">
    <source>
        <dbReference type="SAM" id="MobiDB-lite"/>
    </source>
</evidence>
<keyword evidence="1" id="KW-0732">Signal</keyword>
<feature type="domain" description="IPT/TIG" evidence="3">
    <location>
        <begin position="51"/>
        <end position="129"/>
    </location>
</feature>
<accession>A0ABX3NNZ3</accession>
<name>A0ABX3NNZ3_9BACT</name>
<comment type="caution">
    <text evidence="4">The sequence shown here is derived from an EMBL/GenBank/DDBJ whole genome shotgun (WGS) entry which is preliminary data.</text>
</comment>
<feature type="domain" description="IPT/TIG" evidence="3">
    <location>
        <begin position="136"/>
        <end position="213"/>
    </location>
</feature>
<proteinExistence type="predicted"/>
<organism evidence="4 5">
    <name type="scientific">Niastella koreensis</name>
    <dbReference type="NCBI Taxonomy" id="354356"/>
    <lineage>
        <taxon>Bacteria</taxon>
        <taxon>Pseudomonadati</taxon>
        <taxon>Bacteroidota</taxon>
        <taxon>Chitinophagia</taxon>
        <taxon>Chitinophagales</taxon>
        <taxon>Chitinophagaceae</taxon>
        <taxon>Niastella</taxon>
    </lineage>
</organism>
<dbReference type="InterPro" id="IPR052387">
    <property type="entry name" value="Fibrocystin"/>
</dbReference>
<dbReference type="RefSeq" id="WP_014217605.1">
    <property type="nucleotide sequence ID" value="NZ_LWBO01000077.1"/>
</dbReference>
<dbReference type="InterPro" id="IPR002909">
    <property type="entry name" value="IPT_dom"/>
</dbReference>
<protein>
    <recommendedName>
        <fullName evidence="3">IPT/TIG domain-containing protein</fullName>
    </recommendedName>
</protein>
<feature type="region of interest" description="Disordered" evidence="2">
    <location>
        <begin position="25"/>
        <end position="51"/>
    </location>
</feature>
<dbReference type="Pfam" id="PF01833">
    <property type="entry name" value="TIG"/>
    <property type="match status" value="3"/>
</dbReference>
<dbReference type="PANTHER" id="PTHR46769:SF2">
    <property type="entry name" value="FIBROCYSTIN-L ISOFORM 2 PRECURSOR-RELATED"/>
    <property type="match status" value="1"/>
</dbReference>
<dbReference type="InterPro" id="IPR013783">
    <property type="entry name" value="Ig-like_fold"/>
</dbReference>
<dbReference type="PROSITE" id="PS51257">
    <property type="entry name" value="PROKAR_LIPOPROTEIN"/>
    <property type="match status" value="1"/>
</dbReference>
<dbReference type="SUPFAM" id="SSF81296">
    <property type="entry name" value="E set domains"/>
    <property type="match status" value="3"/>
</dbReference>
<dbReference type="Gene3D" id="2.60.40.10">
    <property type="entry name" value="Immunoglobulins"/>
    <property type="match status" value="3"/>
</dbReference>
<evidence type="ECO:0000259" key="3">
    <source>
        <dbReference type="Pfam" id="PF01833"/>
    </source>
</evidence>
<evidence type="ECO:0000313" key="5">
    <source>
        <dbReference type="Proteomes" id="UP000192277"/>
    </source>
</evidence>
<feature type="compositionally biased region" description="Low complexity" evidence="2">
    <location>
        <begin position="28"/>
        <end position="37"/>
    </location>
</feature>
<sequence>MKFSHLSVIALFCIAAACSKKKDEIVSDNPPVTNNPTPDKPADSTKPKSKPVFSDFTPANAFIGDTITLTGTDLGTNPNNIIVQFGGGVYASVISATGTQVQVVVPDDIENAQTKIAMQVGDTLLSASKDFNLKAPVITSMTPAVGFARQYVNITGKGFRKSYKFDMVSFGSKVIEKSAIHPGHDTLSVPIPESLKAGQYAVTVTVAGMTATVPNQLEVLAPSIQSISATTAPVLSELIITGENFIDPNGSTTAVYFLDANGGGMPTQQTIIKSISNNEIKVQLPVIPAGNYNVLVKVVGSLVYAPGLLTITAK</sequence>
<gene>
    <name evidence="4" type="ORF">A4D02_16385</name>
</gene>